<dbReference type="InterPro" id="IPR051561">
    <property type="entry name" value="FRAS1_ECM"/>
</dbReference>
<evidence type="ECO:0000256" key="1">
    <source>
        <dbReference type="ARBA" id="ARBA00022729"/>
    </source>
</evidence>
<dbReference type="Pfam" id="PF02210">
    <property type="entry name" value="Laminin_G_2"/>
    <property type="match status" value="2"/>
</dbReference>
<proteinExistence type="predicted"/>
<protein>
    <submittedName>
        <fullName evidence="10">Chondroitin sulfate proteoglycan</fullName>
    </submittedName>
</protein>
<dbReference type="InterPro" id="IPR001791">
    <property type="entry name" value="Laminin_G"/>
</dbReference>
<feature type="chain" id="PRO_5043349143" evidence="8">
    <location>
        <begin position="31"/>
        <end position="2367"/>
    </location>
</feature>
<keyword evidence="11" id="KW-1185">Reference proteome</keyword>
<name>A0AAV4GMU4_9GAST</name>
<accession>A0AAV4GMU4</accession>
<keyword evidence="7" id="KW-1133">Transmembrane helix</keyword>
<feature type="repeat" description="CSPG" evidence="5">
    <location>
        <begin position="447"/>
        <end position="538"/>
    </location>
</feature>
<keyword evidence="2" id="KW-0677">Repeat</keyword>
<feature type="compositionally biased region" description="Basic and acidic residues" evidence="6">
    <location>
        <begin position="2035"/>
        <end position="2053"/>
    </location>
</feature>
<dbReference type="Pfam" id="PF16184">
    <property type="entry name" value="Cadherin_3"/>
    <property type="match status" value="8"/>
</dbReference>
<evidence type="ECO:0000256" key="8">
    <source>
        <dbReference type="SAM" id="SignalP"/>
    </source>
</evidence>
<feature type="compositionally biased region" description="Polar residues" evidence="6">
    <location>
        <begin position="2015"/>
        <end position="2029"/>
    </location>
</feature>
<keyword evidence="1 8" id="KW-0732">Signal</keyword>
<dbReference type="GO" id="GO:0009653">
    <property type="term" value="P:anatomical structure morphogenesis"/>
    <property type="evidence" value="ECO:0007669"/>
    <property type="project" value="TreeGrafter"/>
</dbReference>
<feature type="domain" description="Laminin G" evidence="9">
    <location>
        <begin position="214"/>
        <end position="399"/>
    </location>
</feature>
<feature type="repeat" description="CSPG" evidence="5">
    <location>
        <begin position="1491"/>
        <end position="1584"/>
    </location>
</feature>
<feature type="transmembrane region" description="Helical" evidence="7">
    <location>
        <begin position="2083"/>
        <end position="2105"/>
    </location>
</feature>
<evidence type="ECO:0000256" key="2">
    <source>
        <dbReference type="ARBA" id="ARBA00022737"/>
    </source>
</evidence>
<evidence type="ECO:0000313" key="11">
    <source>
        <dbReference type="Proteomes" id="UP000762676"/>
    </source>
</evidence>
<feature type="repeat" description="CSPG" evidence="5">
    <location>
        <begin position="673"/>
        <end position="771"/>
    </location>
</feature>
<dbReference type="PROSITE" id="PS51854">
    <property type="entry name" value="CSPG"/>
    <property type="match status" value="7"/>
</dbReference>
<dbReference type="SMART" id="SM00282">
    <property type="entry name" value="LamG"/>
    <property type="match status" value="2"/>
</dbReference>
<dbReference type="PROSITE" id="PS50025">
    <property type="entry name" value="LAM_G_DOMAIN"/>
    <property type="match status" value="2"/>
</dbReference>
<feature type="repeat" description="CSPG" evidence="5">
    <location>
        <begin position="1671"/>
        <end position="1762"/>
    </location>
</feature>
<evidence type="ECO:0000256" key="4">
    <source>
        <dbReference type="PROSITE-ProRule" id="PRU00122"/>
    </source>
</evidence>
<dbReference type="PANTHER" id="PTHR45739">
    <property type="entry name" value="MATRIX PROTEIN, PUTATIVE-RELATED"/>
    <property type="match status" value="1"/>
</dbReference>
<evidence type="ECO:0000313" key="10">
    <source>
        <dbReference type="EMBL" id="GFR86794.1"/>
    </source>
</evidence>
<evidence type="ECO:0000256" key="5">
    <source>
        <dbReference type="PROSITE-ProRule" id="PRU01201"/>
    </source>
</evidence>
<feature type="repeat" description="CSPG" evidence="5">
    <location>
        <begin position="1886"/>
        <end position="1989"/>
    </location>
</feature>
<evidence type="ECO:0000256" key="6">
    <source>
        <dbReference type="SAM" id="MobiDB-lite"/>
    </source>
</evidence>
<feature type="signal peptide" evidence="8">
    <location>
        <begin position="1"/>
        <end position="30"/>
    </location>
</feature>
<dbReference type="Proteomes" id="UP000762676">
    <property type="component" value="Unassembled WGS sequence"/>
</dbReference>
<dbReference type="EMBL" id="BMAT01008510">
    <property type="protein sequence ID" value="GFR86794.1"/>
    <property type="molecule type" value="Genomic_DNA"/>
</dbReference>
<dbReference type="CDD" id="cd00110">
    <property type="entry name" value="LamG"/>
    <property type="match status" value="2"/>
</dbReference>
<dbReference type="SUPFAM" id="SSF49899">
    <property type="entry name" value="Concanavalin A-like lectins/glucanases"/>
    <property type="match status" value="2"/>
</dbReference>
<feature type="repeat" description="CSPG" evidence="5">
    <location>
        <begin position="1372"/>
        <end position="1466"/>
    </location>
</feature>
<evidence type="ECO:0000259" key="9">
    <source>
        <dbReference type="PROSITE" id="PS50025"/>
    </source>
</evidence>
<organism evidence="10 11">
    <name type="scientific">Elysia marginata</name>
    <dbReference type="NCBI Taxonomy" id="1093978"/>
    <lineage>
        <taxon>Eukaryota</taxon>
        <taxon>Metazoa</taxon>
        <taxon>Spiralia</taxon>
        <taxon>Lophotrochozoa</taxon>
        <taxon>Mollusca</taxon>
        <taxon>Gastropoda</taxon>
        <taxon>Heterobranchia</taxon>
        <taxon>Euthyneura</taxon>
        <taxon>Panpulmonata</taxon>
        <taxon>Sacoglossa</taxon>
        <taxon>Placobranchoidea</taxon>
        <taxon>Plakobranchidae</taxon>
        <taxon>Elysia</taxon>
    </lineage>
</organism>
<dbReference type="InterPro" id="IPR039005">
    <property type="entry name" value="CSPG_rpt"/>
</dbReference>
<dbReference type="Gene3D" id="2.60.120.200">
    <property type="match status" value="2"/>
</dbReference>
<keyword evidence="7" id="KW-0812">Transmembrane</keyword>
<reference evidence="10 11" key="1">
    <citation type="journal article" date="2021" name="Elife">
        <title>Chloroplast acquisition without the gene transfer in kleptoplastic sea slugs, Plakobranchus ocellatus.</title>
        <authorList>
            <person name="Maeda T."/>
            <person name="Takahashi S."/>
            <person name="Yoshida T."/>
            <person name="Shimamura S."/>
            <person name="Takaki Y."/>
            <person name="Nagai Y."/>
            <person name="Toyoda A."/>
            <person name="Suzuki Y."/>
            <person name="Arimoto A."/>
            <person name="Ishii H."/>
            <person name="Satoh N."/>
            <person name="Nishiyama T."/>
            <person name="Hasebe M."/>
            <person name="Maruyama T."/>
            <person name="Minagawa J."/>
            <person name="Obokata J."/>
            <person name="Shigenobu S."/>
        </authorList>
    </citation>
    <scope>NUCLEOTIDE SEQUENCE [LARGE SCALE GENOMIC DNA]</scope>
</reference>
<evidence type="ECO:0000256" key="7">
    <source>
        <dbReference type="SAM" id="Phobius"/>
    </source>
</evidence>
<feature type="non-terminal residue" evidence="10">
    <location>
        <position position="2367"/>
    </location>
</feature>
<feature type="region of interest" description="Disordered" evidence="6">
    <location>
        <begin position="2015"/>
        <end position="2074"/>
    </location>
</feature>
<keyword evidence="7" id="KW-0472">Membrane</keyword>
<feature type="domain" description="Laminin G" evidence="9">
    <location>
        <begin position="37"/>
        <end position="204"/>
    </location>
</feature>
<dbReference type="PANTHER" id="PTHR45739:SF12">
    <property type="entry name" value="CHONDROITIN SULFATE PROTEOGLYCAN 4-LIKE ISOFORM X2"/>
    <property type="match status" value="1"/>
</dbReference>
<dbReference type="InterPro" id="IPR013320">
    <property type="entry name" value="ConA-like_dom_sf"/>
</dbReference>
<feature type="repeat" description="CSPG" evidence="5">
    <location>
        <begin position="1263"/>
        <end position="1356"/>
    </location>
</feature>
<keyword evidence="3" id="KW-0325">Glycoprotein</keyword>
<evidence type="ECO:0000256" key="3">
    <source>
        <dbReference type="ARBA" id="ARBA00023180"/>
    </source>
</evidence>
<comment type="caution">
    <text evidence="10">The sequence shown here is derived from an EMBL/GenBank/DDBJ whole genome shotgun (WGS) entry which is preliminary data.</text>
</comment>
<comment type="caution">
    <text evidence="4">Lacks conserved residue(s) required for the propagation of feature annotation.</text>
</comment>
<sequence>MITYLGPKMGSRGFSIVLFTVTLCAMKAVALEKKAIEASFYGESYVHSNFQDARQGFAIKLEFQTARPDGLLFLAVGKTDYMLVQLNAGIIETRTNLGSGEAVVFSARGVRLDDSKWHSVEITCNQGLVYLLIDGRGQGQSTTPGNFYELNIQLGVYIGGRGNLEKPFIRGSKRPYRGCLRGVIFNERNLLKDAQNAFHVSWTCDDEFTAKSDSIISLNDETSFVALPSFRIYPGSTGVLSCDVKTRLSDVLVLFNSGQGSTSRDFMAVELINGKPKLSMDKGSGVIEVALQTSMNDGSWHTLIVTISETRAKIQMDAEQNVTTFHSSGQNYLNLGHHLYIGGLGSEIHSQASKLGLSTVTGMLRSRSSLLGCVRNLSMNSVNYGFQEIQVSRFVDVGCRWEFPCSQNPCIETASCVEVGMKEFQCECGQASCVKSEFEQASAGEHTSSILSVRDIVVTQGGNAVINADIIQIKQEYKDYFLHKNVLFSIKDPPKMGRIEVYGEAQTSFTWSDFMRNSVSYHHYGEFTSRDNFVLEISADMAPFRGTATKKYDFFLSVQVTPHKPFQVLAPSGRILSISPGGRMRITTSVLNVETDTDPSMLTFHVAFLRETASYFEKSNSKTTVFTFKDIQNGIVWFHHREDAMVYTKINITDEVKHVTETVQLRFGRQDFDLKMKYNTGLAMSYGSYCLISSQNLTFLAGSRLEEVEVRYEITRQPLQGVLQLYTDTSSWIDVQNFTQNDIDSGKVRYKHFPEDSYSRSDTDSFRFRVSSKGKIAASQTFGIRFKAVVLTVEKNKDLVIHKGSFSRFSNNTLLVASDAENLDLNKIVYSLIRVPRKGRMYVTKQPISNSFDFDREPSLKIDDTFSQMDVNRGFVYYKYNNPSFKKDTDYIDLEVSYFGYTLRVRSLIVFSPNNSGVKLINNGLKGVFEGGMKVISKQNLFVEADKFKNFTFYAAEGPFHGSLNLVDPKTLTIIKSKISVFITSQLVSGKIAYKHDDSENEIDFFKFVATPNIRESASNLPDEIEQLKGEFHIAIRLRNDNPPKRVSNKVFHVVTGQVKTLSIHDLAFHDPDVDFDDSLLVYQRHTISNGDILDRITKESVFNFTQRDLTNDRLMFQHKGESISRVPILVSDGQYFSSSILEIRASRPFVQAVGSRILEVESGQTIVLDKNTIGVESNLDFKPEDVIFRLENTPKYGTLQVNGRVNRGFSLNMLVDGLVKYHHLGESVLNDTINFVIALKTFTTKAQVSIIVSPAAADISGPPEIVHNQVFSVKVRQTQVITDQYLKAQHKGYLPQDISYIITGGPQHGHLVIKGKQVREGSAPEFSQEDIDKGHVVYASDSPIHMSDKFTFDVGTEFESLRDMEFLIDVIPETAISTHLSVTIDEGGRFTFNTSIFSQISLISGQGKVLFNIEQTPMHGKVVLHTRSQDQQVRSFTYDDLRQKRVSYVHDDSESQSDIVAIKASPQRFDSHPGEILLLKVTVKPVNDQPPIVIVNSGLDLWSGSLALVTGHQLQAMDPDTSSADIQYVVTSQPTNGHLAFLSNTFRPINSFTQLDLDSEQVVFVHKEFIRIIQGFNRDVEVHFSFESFARYGWLWYKDEEFKLGQEFTQGDLNSHRLVYKHDDTDSTHDTFLFGIKILVPRAHDKENLSVGGLRFKFPVTIEPVNDNSHLLLTHHPKISVIQGSEVVVTQQNLTTVDLDTGPEDIEYRIVTQPDNGMLVLLSAPRIRVRTFTQLDINTLNLVFKHDGSSNSRGSVYLKVSDKKFTPTYANLDIEVQLVGIAVISGEHIPIVQGTSSITLTPENLGVETNGDRSKLEYLIVRKTHYGRLTKHNKLINSFSQKDLEQGRIQYTQNEDSQGSDIFELTIRLNYINVSKPEIAYLIEQKPLVKQGPLLAVDGSYVAITRASLDASKLAQLTNDDPLFSIDEGPHHGKIMMRQRQRREAGAERSFTAVKDFTFEDIIFTRIYYVPDRKDTRASQDNFTYILSATGVPPALGELIVNLDVDKEASGGITTQVGSTVSTNTNVGEETESSGEKDSATSADDKGYHDKNFSGATNKDAKSEEEQETSLAGEATEENNTVIIVVVVLILCLVLVVIVVVILYRRKHRAQQRSAKNFQPAAKPRPLISGPLQLEQPHAVTGHTVGGIRDEDNSSAPMLSSPIESHPEEQIALVSSSLLPGEGKAAPETYGLYVNTAHVKDPKESGLTQASNVSPDVTQVTTAAGARPDSESLVSEDTTPENVAIHDVVNTEYSLLCFNQSPGDATNNIKLENKTNPPEILEARRDLPINCDTPSHREIVDAIKQLNQGKAAGPDLIPPEALKADVDTTATFLCPLFAKVWTSGKYPIDWKEGHLVKIPKKGDLSR</sequence>
<gene>
    <name evidence="10" type="ORF">ElyMa_004207600</name>
</gene>